<dbReference type="KEGG" id="spon:HME9304_00226"/>
<protein>
    <submittedName>
        <fullName evidence="4">Uncharacterized protein</fullName>
    </submittedName>
</protein>
<evidence type="ECO:0000313" key="4">
    <source>
        <dbReference type="EMBL" id="AWX43239.1"/>
    </source>
</evidence>
<dbReference type="Gene3D" id="2.70.98.10">
    <property type="match status" value="1"/>
</dbReference>
<dbReference type="GO" id="GO:0030246">
    <property type="term" value="F:carbohydrate binding"/>
    <property type="evidence" value="ECO:0007669"/>
    <property type="project" value="InterPro"/>
</dbReference>
<evidence type="ECO:0000256" key="1">
    <source>
        <dbReference type="ARBA" id="ARBA00001913"/>
    </source>
</evidence>
<evidence type="ECO:0000256" key="3">
    <source>
        <dbReference type="ARBA" id="ARBA00022837"/>
    </source>
</evidence>
<dbReference type="OrthoDB" id="9791280at2"/>
<dbReference type="AlphaFoldDB" id="A0A2Z4LNC9"/>
<gene>
    <name evidence="4" type="ORF">HME9304_00226</name>
</gene>
<evidence type="ECO:0000256" key="2">
    <source>
        <dbReference type="ARBA" id="ARBA00011245"/>
    </source>
</evidence>
<comment type="subunit">
    <text evidence="2">Monomer.</text>
</comment>
<sequence>MNQVNSYSLLLFFILISAEVQSMQHVKDSIVLKNKSLKLVQNLHGGAITSLEFKDNPVNPFDWSLPVENQPEINKDGFAFRGHFISLGTWGMPTEGEQNAGIRLYGEPTAQIWKRNNFSIDSLGNKILKTGFRSKIEGLSLERKITLYQNEALIQVKESVTNDLPISRVYNFLQHPTFGGAFVSKNLRIDTNAGKGFYQKGAYPRTTYNNLEADSFYWPNGILPDGKIDLRTSGSRKKTYLTSHIFSESDKTGWATASNPDKKLLIGYIWKINEYPWLNVWHQSVDGKVVGRAIEFATCGVGLGFKELITGNYTYFANLSFEFIDAGQTLDKTYYMFAMEIPAKFLETTHVFLTDETVIVQYATEKGEVEKIFSKFN</sequence>
<dbReference type="Proteomes" id="UP000248536">
    <property type="component" value="Chromosome"/>
</dbReference>
<organism evidence="4 5">
    <name type="scientific">Flagellimonas maritima</name>
    <dbReference type="NCBI Taxonomy" id="1383885"/>
    <lineage>
        <taxon>Bacteria</taxon>
        <taxon>Pseudomonadati</taxon>
        <taxon>Bacteroidota</taxon>
        <taxon>Flavobacteriia</taxon>
        <taxon>Flavobacteriales</taxon>
        <taxon>Flavobacteriaceae</taxon>
        <taxon>Flagellimonas</taxon>
    </lineage>
</organism>
<name>A0A2Z4LNC9_9FLAO</name>
<proteinExistence type="predicted"/>
<reference evidence="4 5" key="1">
    <citation type="submission" date="2018-06" db="EMBL/GenBank/DDBJ databases">
        <title>Spongiibacterium sp. HME9304 Genome sequencing and assembly.</title>
        <authorList>
            <person name="Kang H."/>
            <person name="Kim H."/>
            <person name="Joh K."/>
        </authorList>
    </citation>
    <scope>NUCLEOTIDE SEQUENCE [LARGE SCALE GENOMIC DNA]</scope>
    <source>
        <strain evidence="4 5">HME9304</strain>
    </source>
</reference>
<dbReference type="RefSeq" id="WP_123877300.1">
    <property type="nucleotide sequence ID" value="NZ_CP030104.1"/>
</dbReference>
<accession>A0A2Z4LNC9</accession>
<keyword evidence="5" id="KW-1185">Reference proteome</keyword>
<comment type="cofactor">
    <cofactor evidence="1">
        <name>Ca(2+)</name>
        <dbReference type="ChEBI" id="CHEBI:29108"/>
    </cofactor>
</comment>
<dbReference type="InterPro" id="IPR014718">
    <property type="entry name" value="GH-type_carb-bd"/>
</dbReference>
<dbReference type="EMBL" id="CP030104">
    <property type="protein sequence ID" value="AWX43239.1"/>
    <property type="molecule type" value="Genomic_DNA"/>
</dbReference>
<evidence type="ECO:0000313" key="5">
    <source>
        <dbReference type="Proteomes" id="UP000248536"/>
    </source>
</evidence>
<keyword evidence="3" id="KW-0106">Calcium</keyword>